<dbReference type="SUPFAM" id="SSF54427">
    <property type="entry name" value="NTF2-like"/>
    <property type="match status" value="1"/>
</dbReference>
<dbReference type="eggNOG" id="COG1595">
    <property type="taxonomic scope" value="Bacteria"/>
</dbReference>
<gene>
    <name evidence="10" type="ORF">HMPREF0298_1816</name>
</gene>
<feature type="region of interest" description="Disordered" evidence="7">
    <location>
        <begin position="283"/>
        <end position="308"/>
    </location>
</feature>
<dbReference type="RefSeq" id="WP_006839109.1">
    <property type="nucleotide sequence ID" value="NZ_GG667191.1"/>
</dbReference>
<evidence type="ECO:0000256" key="1">
    <source>
        <dbReference type="ARBA" id="ARBA00010641"/>
    </source>
</evidence>
<dbReference type="InterPro" id="IPR013249">
    <property type="entry name" value="RNA_pol_sigma70_r4_t2"/>
</dbReference>
<dbReference type="AlphaFoldDB" id="C0XTP6"/>
<keyword evidence="5" id="KW-0238">DNA-binding</keyword>
<accession>C0XTP6</accession>
<organism evidence="10 11">
    <name type="scientific">Corynebacterium lipophiloflavum (strain ATCC 700352 / DSM 44291 / CCUG 37336 / JCM 10383 / DMMZ 1944)</name>
    <dbReference type="NCBI Taxonomy" id="525263"/>
    <lineage>
        <taxon>Bacteria</taxon>
        <taxon>Bacillati</taxon>
        <taxon>Actinomycetota</taxon>
        <taxon>Actinomycetes</taxon>
        <taxon>Mycobacteriales</taxon>
        <taxon>Corynebacteriaceae</taxon>
        <taxon>Corynebacterium</taxon>
    </lineage>
</organism>
<dbReference type="InterPro" id="IPR014284">
    <property type="entry name" value="RNA_pol_sigma-70_dom"/>
</dbReference>
<feature type="domain" description="RNA polymerase sigma-70 region 2" evidence="8">
    <location>
        <begin position="12"/>
        <end position="69"/>
    </location>
</feature>
<dbReference type="PANTHER" id="PTHR30173:SF36">
    <property type="entry name" value="ECF RNA POLYMERASE SIGMA FACTOR SIGJ"/>
    <property type="match status" value="1"/>
</dbReference>
<dbReference type="InterPro" id="IPR013325">
    <property type="entry name" value="RNA_pol_sigma_r2"/>
</dbReference>
<dbReference type="PANTHER" id="PTHR30173">
    <property type="entry name" value="SIGMA 19 FACTOR"/>
    <property type="match status" value="1"/>
</dbReference>
<dbReference type="SUPFAM" id="SSF88946">
    <property type="entry name" value="Sigma2 domain of RNA polymerase sigma factors"/>
    <property type="match status" value="1"/>
</dbReference>
<dbReference type="HOGENOM" id="CLU_047691_22_0_11"/>
<proteinExistence type="inferred from homology"/>
<dbReference type="OrthoDB" id="3211555at2"/>
<dbReference type="GO" id="GO:0016987">
    <property type="term" value="F:sigma factor activity"/>
    <property type="evidence" value="ECO:0007669"/>
    <property type="project" value="UniProtKB-KW"/>
</dbReference>
<keyword evidence="4" id="KW-0731">Sigma factor</keyword>
<keyword evidence="3" id="KW-0805">Transcription regulation</keyword>
<comment type="caution">
    <text evidence="10">The sequence shown here is derived from an EMBL/GenBank/DDBJ whole genome shotgun (WGS) entry which is preliminary data.</text>
</comment>
<evidence type="ECO:0000256" key="4">
    <source>
        <dbReference type="ARBA" id="ARBA00023082"/>
    </source>
</evidence>
<dbReference type="InterPro" id="IPR032710">
    <property type="entry name" value="NTF2-like_dom_sf"/>
</dbReference>
<feature type="domain" description="RNA polymerase sigma factor 70 region 4 type 2" evidence="9">
    <location>
        <begin position="105"/>
        <end position="156"/>
    </location>
</feature>
<evidence type="ECO:0000256" key="6">
    <source>
        <dbReference type="ARBA" id="ARBA00023163"/>
    </source>
</evidence>
<evidence type="ECO:0000313" key="11">
    <source>
        <dbReference type="Proteomes" id="UP000006196"/>
    </source>
</evidence>
<evidence type="ECO:0000259" key="9">
    <source>
        <dbReference type="Pfam" id="PF08281"/>
    </source>
</evidence>
<evidence type="ECO:0000256" key="2">
    <source>
        <dbReference type="ARBA" id="ARBA00011344"/>
    </source>
</evidence>
<dbReference type="InterPro" id="IPR013324">
    <property type="entry name" value="RNA_pol_sigma_r3/r4-like"/>
</dbReference>
<evidence type="ECO:0000256" key="5">
    <source>
        <dbReference type="ARBA" id="ARBA00023125"/>
    </source>
</evidence>
<dbReference type="GO" id="GO:0006352">
    <property type="term" value="P:DNA-templated transcription initiation"/>
    <property type="evidence" value="ECO:0007669"/>
    <property type="project" value="InterPro"/>
</dbReference>
<reference evidence="10" key="1">
    <citation type="submission" date="2009-01" db="EMBL/GenBank/DDBJ databases">
        <authorList>
            <person name="Qin X."/>
            <person name="Bachman B."/>
            <person name="Battles P."/>
            <person name="Bell A."/>
            <person name="Bess C."/>
            <person name="Bickham C."/>
            <person name="Chaboub L."/>
            <person name="Chen D."/>
            <person name="Coyle M."/>
            <person name="Deiros D.R."/>
            <person name="Dinh H."/>
            <person name="Forbes L."/>
            <person name="Fowler G."/>
            <person name="Francisco L."/>
            <person name="Fu Q."/>
            <person name="Gubbala S."/>
            <person name="Hale W."/>
            <person name="Han Y."/>
            <person name="Hemphill L."/>
            <person name="Highlander S.K."/>
            <person name="Hirani K."/>
            <person name="Hogues M."/>
            <person name="Jackson L."/>
            <person name="Jakkamsetti A."/>
            <person name="Javaid M."/>
            <person name="Jiang H."/>
            <person name="Korchina V."/>
            <person name="Kovar C."/>
            <person name="Lara F."/>
            <person name="Lee S."/>
            <person name="Mata R."/>
            <person name="Mathew T."/>
            <person name="Moen C."/>
            <person name="Morales K."/>
            <person name="Munidasa M."/>
            <person name="Nazareth L."/>
            <person name="Ngo R."/>
            <person name="Nguyen L."/>
            <person name="Okwuonu G."/>
            <person name="Ongeri F."/>
            <person name="Patil S."/>
            <person name="Petrosino J."/>
            <person name="Pham C."/>
            <person name="Pham P."/>
            <person name="Pu L.-L."/>
            <person name="Puazo M."/>
            <person name="Raj R."/>
            <person name="Reid J."/>
            <person name="Rouhana J."/>
            <person name="Saada N."/>
            <person name="Shang Y."/>
            <person name="Simmons D."/>
            <person name="Thornton R."/>
            <person name="Warren J."/>
            <person name="Weissenberger G."/>
            <person name="Zhang J."/>
            <person name="Zhang L."/>
            <person name="Zhou C."/>
            <person name="Zhu D."/>
            <person name="Muzny D."/>
            <person name="Worley K."/>
            <person name="Gibbs R."/>
        </authorList>
    </citation>
    <scope>NUCLEOTIDE SEQUENCE [LARGE SCALE GENOMIC DNA]</scope>
    <source>
        <strain evidence="10">DSM 44291</strain>
    </source>
</reference>
<dbReference type="InterPro" id="IPR007627">
    <property type="entry name" value="RNA_pol_sigma70_r2"/>
</dbReference>
<dbReference type="Gene3D" id="1.10.1740.10">
    <property type="match status" value="1"/>
</dbReference>
<dbReference type="EMBL" id="ACHJ01000151">
    <property type="protein sequence ID" value="EEI16372.1"/>
    <property type="molecule type" value="Genomic_DNA"/>
</dbReference>
<protein>
    <submittedName>
        <fullName evidence="10">Sigma-70 region 2</fullName>
    </submittedName>
</protein>
<dbReference type="Pfam" id="PF04542">
    <property type="entry name" value="Sigma70_r2"/>
    <property type="match status" value="1"/>
</dbReference>
<dbReference type="Pfam" id="PF08281">
    <property type="entry name" value="Sigma70_r4_2"/>
    <property type="match status" value="1"/>
</dbReference>
<dbReference type="GO" id="GO:0003677">
    <property type="term" value="F:DNA binding"/>
    <property type="evidence" value="ECO:0007669"/>
    <property type="project" value="UniProtKB-KW"/>
</dbReference>
<name>C0XTP6_CORLD</name>
<evidence type="ECO:0000256" key="7">
    <source>
        <dbReference type="SAM" id="MobiDB-lite"/>
    </source>
</evidence>
<dbReference type="STRING" id="525263.HMPREF0298_1816"/>
<dbReference type="SUPFAM" id="SSF88659">
    <property type="entry name" value="Sigma3 and sigma4 domains of RNA polymerase sigma factors"/>
    <property type="match status" value="1"/>
</dbReference>
<keyword evidence="6" id="KW-0804">Transcription</keyword>
<evidence type="ECO:0000256" key="3">
    <source>
        <dbReference type="ARBA" id="ARBA00023015"/>
    </source>
</evidence>
<dbReference type="InterPro" id="IPR036388">
    <property type="entry name" value="WH-like_DNA-bd_sf"/>
</dbReference>
<comment type="subunit">
    <text evidence="2">Interacts transiently with the RNA polymerase catalytic core formed by RpoA, RpoB, RpoC and RpoZ (2 alpha, 1 beta, 1 beta' and 1 omega subunit) to form the RNA polymerase holoenzyme that can initiate transcription.</text>
</comment>
<dbReference type="InterPro" id="IPR052704">
    <property type="entry name" value="ECF_Sigma-70_Domain"/>
</dbReference>
<evidence type="ECO:0000259" key="8">
    <source>
        <dbReference type="Pfam" id="PF04542"/>
    </source>
</evidence>
<comment type="similarity">
    <text evidence="1">Belongs to the sigma-70 factor family. ECF subfamily.</text>
</comment>
<dbReference type="NCBIfam" id="TIGR02937">
    <property type="entry name" value="sigma70-ECF"/>
    <property type="match status" value="1"/>
</dbReference>
<feature type="compositionally biased region" description="Basic residues" evidence="7">
    <location>
        <begin position="298"/>
        <end position="308"/>
    </location>
</feature>
<sequence length="308" mass="33321">MNSETSEEVWLRERPRLFGVAYHITGSVADAEDAVSEAWLRFDASQDVQHPQSWLATVTARLALDIVRSPERSRVDYVGPWLPEVAHPGLGPEDSALAKLELDRAFVRILQELSPVDRVLFVLAEAYGVKAAELASVAGLTPAAARQRLSRARRQLAQTAELPRSADAATLSMLVSSLNDGDLTALTDLLSEGAVLWTDSGGLTKAARRPIFGSDKVSRFIAGIVGKYGLGRLEVCHALGGPVLLVHSADQVRAITVEMSGGEITGLQIQQNQHKIRIRQATSLRPGPLPAAADEHRQRKARGKQPPT</sequence>
<dbReference type="Gene3D" id="1.10.10.10">
    <property type="entry name" value="Winged helix-like DNA-binding domain superfamily/Winged helix DNA-binding domain"/>
    <property type="match status" value="1"/>
</dbReference>
<evidence type="ECO:0000313" key="10">
    <source>
        <dbReference type="EMBL" id="EEI16372.1"/>
    </source>
</evidence>
<dbReference type="Proteomes" id="UP000006196">
    <property type="component" value="Unassembled WGS sequence"/>
</dbReference>
<keyword evidence="11" id="KW-1185">Reference proteome</keyword>